<sequence>MNDRCKELGGYLFEPTDRPEATHVAAGVRRLRRRGPYYTGVTDEESEGRFYFYNSKRPVSNIRWRWFQPDNWWNEDCVEIWRTGFNDRHCGKSGKYICEVPA</sequence>
<evidence type="ECO:0000256" key="2">
    <source>
        <dbReference type="ARBA" id="ARBA00022525"/>
    </source>
</evidence>
<dbReference type="GO" id="GO:0030246">
    <property type="term" value="F:carbohydrate binding"/>
    <property type="evidence" value="ECO:0007669"/>
    <property type="project" value="UniProtKB-KW"/>
</dbReference>
<dbReference type="InterPro" id="IPR016186">
    <property type="entry name" value="C-type_lectin-like/link_sf"/>
</dbReference>
<dbReference type="EMBL" id="BLXT01006256">
    <property type="protein sequence ID" value="GFO30714.1"/>
    <property type="molecule type" value="Genomic_DNA"/>
</dbReference>
<keyword evidence="4" id="KW-0430">Lectin</keyword>
<dbReference type="SUPFAM" id="SSF56436">
    <property type="entry name" value="C-type lectin-like"/>
    <property type="match status" value="1"/>
</dbReference>
<evidence type="ECO:0000259" key="5">
    <source>
        <dbReference type="PROSITE" id="PS50041"/>
    </source>
</evidence>
<gene>
    <name evidence="6" type="ORF">PoB_005721900</name>
</gene>
<dbReference type="AlphaFoldDB" id="A0AAV4CHN7"/>
<dbReference type="GO" id="GO:0008083">
    <property type="term" value="F:growth factor activity"/>
    <property type="evidence" value="ECO:0007669"/>
    <property type="project" value="TreeGrafter"/>
</dbReference>
<feature type="domain" description="C-type lectin" evidence="5">
    <location>
        <begin position="1"/>
        <end position="99"/>
    </location>
</feature>
<comment type="subcellular location">
    <subcellularLocation>
        <location evidence="1">Secreted</location>
    </subcellularLocation>
</comment>
<keyword evidence="3" id="KW-0732">Signal</keyword>
<dbReference type="PANTHER" id="PTHR22799:SF1">
    <property type="entry name" value="C-TYPE LECTIN DOMAIN FAMILY 11 MEMBER A"/>
    <property type="match status" value="1"/>
</dbReference>
<dbReference type="Proteomes" id="UP000735302">
    <property type="component" value="Unassembled WGS sequence"/>
</dbReference>
<name>A0AAV4CHN7_9GAST</name>
<dbReference type="Pfam" id="PF00059">
    <property type="entry name" value="Lectin_C"/>
    <property type="match status" value="1"/>
</dbReference>
<dbReference type="InterPro" id="IPR051663">
    <property type="entry name" value="CLec_Tetranectin-domain"/>
</dbReference>
<protein>
    <submittedName>
        <fullName evidence="6">Pulmonary surfactant-associated protein a</fullName>
    </submittedName>
</protein>
<evidence type="ECO:0000313" key="7">
    <source>
        <dbReference type="Proteomes" id="UP000735302"/>
    </source>
</evidence>
<reference evidence="6 7" key="1">
    <citation type="journal article" date="2021" name="Elife">
        <title>Chloroplast acquisition without the gene transfer in kleptoplastic sea slugs, Plakobranchus ocellatus.</title>
        <authorList>
            <person name="Maeda T."/>
            <person name="Takahashi S."/>
            <person name="Yoshida T."/>
            <person name="Shimamura S."/>
            <person name="Takaki Y."/>
            <person name="Nagai Y."/>
            <person name="Toyoda A."/>
            <person name="Suzuki Y."/>
            <person name="Arimoto A."/>
            <person name="Ishii H."/>
            <person name="Satoh N."/>
            <person name="Nishiyama T."/>
            <person name="Hasebe M."/>
            <person name="Maruyama T."/>
            <person name="Minagawa J."/>
            <person name="Obokata J."/>
            <person name="Shigenobu S."/>
        </authorList>
    </citation>
    <scope>NUCLEOTIDE SEQUENCE [LARGE SCALE GENOMIC DNA]</scope>
</reference>
<dbReference type="PANTHER" id="PTHR22799">
    <property type="entry name" value="TETRANECTIN-RELATED"/>
    <property type="match status" value="1"/>
</dbReference>
<organism evidence="6 7">
    <name type="scientific">Plakobranchus ocellatus</name>
    <dbReference type="NCBI Taxonomy" id="259542"/>
    <lineage>
        <taxon>Eukaryota</taxon>
        <taxon>Metazoa</taxon>
        <taxon>Spiralia</taxon>
        <taxon>Lophotrochozoa</taxon>
        <taxon>Mollusca</taxon>
        <taxon>Gastropoda</taxon>
        <taxon>Heterobranchia</taxon>
        <taxon>Euthyneura</taxon>
        <taxon>Panpulmonata</taxon>
        <taxon>Sacoglossa</taxon>
        <taxon>Placobranchoidea</taxon>
        <taxon>Plakobranchidae</taxon>
        <taxon>Plakobranchus</taxon>
    </lineage>
</organism>
<dbReference type="PROSITE" id="PS50041">
    <property type="entry name" value="C_TYPE_LECTIN_2"/>
    <property type="match status" value="1"/>
</dbReference>
<dbReference type="InterPro" id="IPR016187">
    <property type="entry name" value="CTDL_fold"/>
</dbReference>
<accession>A0AAV4CHN7</accession>
<dbReference type="InterPro" id="IPR001304">
    <property type="entry name" value="C-type_lectin-like"/>
</dbReference>
<evidence type="ECO:0000256" key="4">
    <source>
        <dbReference type="ARBA" id="ARBA00022734"/>
    </source>
</evidence>
<proteinExistence type="predicted"/>
<evidence type="ECO:0000313" key="6">
    <source>
        <dbReference type="EMBL" id="GFO30714.1"/>
    </source>
</evidence>
<keyword evidence="2" id="KW-0964">Secreted</keyword>
<comment type="caution">
    <text evidence="6">The sequence shown here is derived from an EMBL/GenBank/DDBJ whole genome shotgun (WGS) entry which is preliminary data.</text>
</comment>
<dbReference type="GO" id="GO:0005615">
    <property type="term" value="C:extracellular space"/>
    <property type="evidence" value="ECO:0007669"/>
    <property type="project" value="TreeGrafter"/>
</dbReference>
<dbReference type="Gene3D" id="3.10.100.10">
    <property type="entry name" value="Mannose-Binding Protein A, subunit A"/>
    <property type="match status" value="1"/>
</dbReference>
<keyword evidence="7" id="KW-1185">Reference proteome</keyword>
<evidence type="ECO:0000256" key="1">
    <source>
        <dbReference type="ARBA" id="ARBA00004613"/>
    </source>
</evidence>
<evidence type="ECO:0000256" key="3">
    <source>
        <dbReference type="ARBA" id="ARBA00022729"/>
    </source>
</evidence>